<evidence type="ECO:0000313" key="2">
    <source>
        <dbReference type="Proteomes" id="UP000552644"/>
    </source>
</evidence>
<evidence type="ECO:0000313" key="1">
    <source>
        <dbReference type="EMBL" id="MBB4912935.1"/>
    </source>
</evidence>
<organism evidence="1 2">
    <name type="scientific">Streptosporangium saharense</name>
    <dbReference type="NCBI Taxonomy" id="1706840"/>
    <lineage>
        <taxon>Bacteria</taxon>
        <taxon>Bacillati</taxon>
        <taxon>Actinomycetota</taxon>
        <taxon>Actinomycetes</taxon>
        <taxon>Streptosporangiales</taxon>
        <taxon>Streptosporangiaceae</taxon>
        <taxon>Streptosporangium</taxon>
    </lineage>
</organism>
<dbReference type="AlphaFoldDB" id="A0A7W7QG00"/>
<comment type="caution">
    <text evidence="1">The sequence shown here is derived from an EMBL/GenBank/DDBJ whole genome shotgun (WGS) entry which is preliminary data.</text>
</comment>
<sequence>MPCKAPDRTRHHSGAPGVRRATTLVIGFLAIVTALLPTASASAQTDDAGKNGVPVGFTDVTVNLQLHGFYGSVRVRANGTLIGTCSVASCGHAVPYGSSVQLTPDGDITSWGSGPCQNVFGSVPCTFTAYSNITFHVSFLG</sequence>
<gene>
    <name evidence="1" type="ORF">FHS44_000007</name>
</gene>
<accession>A0A7W7QG00</accession>
<keyword evidence="2" id="KW-1185">Reference proteome</keyword>
<name>A0A7W7QG00_9ACTN</name>
<proteinExistence type="predicted"/>
<dbReference type="Proteomes" id="UP000552644">
    <property type="component" value="Unassembled WGS sequence"/>
</dbReference>
<reference evidence="1 2" key="1">
    <citation type="submission" date="2020-08" db="EMBL/GenBank/DDBJ databases">
        <title>Genomic Encyclopedia of Type Strains, Phase III (KMG-III): the genomes of soil and plant-associated and newly described type strains.</title>
        <authorList>
            <person name="Whitman W."/>
        </authorList>
    </citation>
    <scope>NUCLEOTIDE SEQUENCE [LARGE SCALE GENOMIC DNA]</scope>
    <source>
        <strain evidence="1 2">CECT 8840</strain>
    </source>
</reference>
<protein>
    <submittedName>
        <fullName evidence="1">Uncharacterized protein</fullName>
    </submittedName>
</protein>
<dbReference type="EMBL" id="JACHJP010000001">
    <property type="protein sequence ID" value="MBB4912935.1"/>
    <property type="molecule type" value="Genomic_DNA"/>
</dbReference>
<dbReference type="RefSeq" id="WP_184711775.1">
    <property type="nucleotide sequence ID" value="NZ_JACHJP010000001.1"/>
</dbReference>